<dbReference type="EMBL" id="AOHO01000078">
    <property type="protein sequence ID" value="EME51676.1"/>
    <property type="molecule type" value="Genomic_DNA"/>
</dbReference>
<dbReference type="AlphaFoldDB" id="M2WSF4"/>
<reference evidence="1 2" key="1">
    <citation type="journal article" date="2013" name="Genome Announc.">
        <title>Draft Genome Sequence of Amycolatopsis decaplanina Strain DSM 44594T.</title>
        <authorList>
            <person name="Kaur N."/>
            <person name="Kumar S."/>
            <person name="Bala M."/>
            <person name="Raghava G.P."/>
            <person name="Mayilraj S."/>
        </authorList>
    </citation>
    <scope>NUCLEOTIDE SEQUENCE [LARGE SCALE GENOMIC DNA]</scope>
    <source>
        <strain evidence="1 2">DSM 44594</strain>
    </source>
</reference>
<name>M2WSF4_9PSEU</name>
<gene>
    <name evidence="1" type="ORF">H074_35864</name>
</gene>
<dbReference type="Proteomes" id="UP000054226">
    <property type="component" value="Unassembled WGS sequence"/>
</dbReference>
<keyword evidence="2" id="KW-1185">Reference proteome</keyword>
<evidence type="ECO:0000313" key="2">
    <source>
        <dbReference type="Proteomes" id="UP000054226"/>
    </source>
</evidence>
<sequence>MRTTQDHVVAAAVSVDVVRWQALLGEGLGRVAGRFARVEPRRRAGRFVAGLLSGLSRVNCWTIAERVGDRTPDEVRAASTQADKRPDLQISATVELPRRGRRRMGGLA</sequence>
<proteinExistence type="predicted"/>
<accession>M2WSF4</accession>
<protein>
    <submittedName>
        <fullName evidence="1">Uncharacterized protein</fullName>
    </submittedName>
</protein>
<evidence type="ECO:0000313" key="1">
    <source>
        <dbReference type="EMBL" id="EME51676.1"/>
    </source>
</evidence>
<organism evidence="1 2">
    <name type="scientific">Amycolatopsis decaplanina DSM 44594</name>
    <dbReference type="NCBI Taxonomy" id="1284240"/>
    <lineage>
        <taxon>Bacteria</taxon>
        <taxon>Bacillati</taxon>
        <taxon>Actinomycetota</taxon>
        <taxon>Actinomycetes</taxon>
        <taxon>Pseudonocardiales</taxon>
        <taxon>Pseudonocardiaceae</taxon>
        <taxon>Amycolatopsis</taxon>
    </lineage>
</organism>
<comment type="caution">
    <text evidence="1">The sequence shown here is derived from an EMBL/GenBank/DDBJ whole genome shotgun (WGS) entry which is preliminary data.</text>
</comment>